<dbReference type="Proteomes" id="UP000185124">
    <property type="component" value="Unassembled WGS sequence"/>
</dbReference>
<name>A0A1N6ANW9_9ACTN</name>
<dbReference type="STRING" id="709881.SAMN04489832_5855"/>
<dbReference type="EMBL" id="FSQT01000002">
    <property type="protein sequence ID" value="SIN35735.1"/>
    <property type="molecule type" value="Genomic_DNA"/>
</dbReference>
<evidence type="ECO:0000313" key="2">
    <source>
        <dbReference type="Proteomes" id="UP000185124"/>
    </source>
</evidence>
<evidence type="ECO:0000313" key="1">
    <source>
        <dbReference type="EMBL" id="SIN35735.1"/>
    </source>
</evidence>
<dbReference type="AlphaFoldDB" id="A0A1N6ANW9"/>
<sequence length="48" mass="5275">MLLKPYAARSIEAQVALARIGETIRENSWIGIVGRLHPPINVGQAHAR</sequence>
<organism evidence="1 2">
    <name type="scientific">Micromonospora cremea</name>
    <dbReference type="NCBI Taxonomy" id="709881"/>
    <lineage>
        <taxon>Bacteria</taxon>
        <taxon>Bacillati</taxon>
        <taxon>Actinomycetota</taxon>
        <taxon>Actinomycetes</taxon>
        <taxon>Micromonosporales</taxon>
        <taxon>Micromonosporaceae</taxon>
        <taxon>Micromonospora</taxon>
    </lineage>
</organism>
<accession>A0A1N6ANW9</accession>
<reference evidence="2" key="1">
    <citation type="submission" date="2016-12" db="EMBL/GenBank/DDBJ databases">
        <authorList>
            <person name="Varghese N."/>
            <person name="Submissions S."/>
        </authorList>
    </citation>
    <scope>NUCLEOTIDE SEQUENCE [LARGE SCALE GENOMIC DNA]</scope>
    <source>
        <strain evidence="2">DSM 45599</strain>
    </source>
</reference>
<gene>
    <name evidence="1" type="ORF">SAMN04489832_5855</name>
</gene>
<proteinExistence type="predicted"/>
<keyword evidence="2" id="KW-1185">Reference proteome</keyword>
<protein>
    <submittedName>
        <fullName evidence="1">Uncharacterized protein</fullName>
    </submittedName>
</protein>